<name>A0ABR0TZ39_REHGL</name>
<organism evidence="2 3">
    <name type="scientific">Rehmannia glutinosa</name>
    <name type="common">Chinese foxglove</name>
    <dbReference type="NCBI Taxonomy" id="99300"/>
    <lineage>
        <taxon>Eukaryota</taxon>
        <taxon>Viridiplantae</taxon>
        <taxon>Streptophyta</taxon>
        <taxon>Embryophyta</taxon>
        <taxon>Tracheophyta</taxon>
        <taxon>Spermatophyta</taxon>
        <taxon>Magnoliopsida</taxon>
        <taxon>eudicotyledons</taxon>
        <taxon>Gunneridae</taxon>
        <taxon>Pentapetalae</taxon>
        <taxon>asterids</taxon>
        <taxon>lamiids</taxon>
        <taxon>Lamiales</taxon>
        <taxon>Orobanchaceae</taxon>
        <taxon>Rehmannieae</taxon>
        <taxon>Rehmannia</taxon>
    </lineage>
</organism>
<comment type="caution">
    <text evidence="2">The sequence shown here is derived from an EMBL/GenBank/DDBJ whole genome shotgun (WGS) entry which is preliminary data.</text>
</comment>
<feature type="compositionally biased region" description="Acidic residues" evidence="1">
    <location>
        <begin position="55"/>
        <end position="83"/>
    </location>
</feature>
<dbReference type="Proteomes" id="UP001318860">
    <property type="component" value="Unassembled WGS sequence"/>
</dbReference>
<accession>A0ABR0TZ39</accession>
<protein>
    <submittedName>
        <fullName evidence="2">Uncharacterized protein</fullName>
    </submittedName>
</protein>
<proteinExistence type="predicted"/>
<feature type="compositionally biased region" description="Basic and acidic residues" evidence="1">
    <location>
        <begin position="122"/>
        <end position="134"/>
    </location>
</feature>
<dbReference type="EMBL" id="JABTTQ020003506">
    <property type="protein sequence ID" value="KAK6115211.1"/>
    <property type="molecule type" value="Genomic_DNA"/>
</dbReference>
<evidence type="ECO:0000256" key="1">
    <source>
        <dbReference type="SAM" id="MobiDB-lite"/>
    </source>
</evidence>
<gene>
    <name evidence="2" type="ORF">DH2020_007480</name>
</gene>
<reference evidence="2 3" key="1">
    <citation type="journal article" date="2021" name="Comput. Struct. Biotechnol. J.">
        <title>De novo genome assembly of the potent medicinal plant Rehmannia glutinosa using nanopore technology.</title>
        <authorList>
            <person name="Ma L."/>
            <person name="Dong C."/>
            <person name="Song C."/>
            <person name="Wang X."/>
            <person name="Zheng X."/>
            <person name="Niu Y."/>
            <person name="Chen S."/>
            <person name="Feng W."/>
        </authorList>
    </citation>
    <scope>NUCLEOTIDE SEQUENCE [LARGE SCALE GENOMIC DNA]</scope>
    <source>
        <strain evidence="2">DH-2019</strain>
    </source>
</reference>
<sequence>MGQSLKRRKEDFGANGDQSVQIEKGMVRQLVQHDKYTDIGGDNELCEGDGSQEYGGDELGDDLGSDDSNDGDDSEGDEPEENDDGRGVETKDCDDEGGSQLSGYESDDHCDVDNISDEDFTEDKGGVETDKDEFILPDDPTTEITLKMGNLH</sequence>
<feature type="region of interest" description="Disordered" evidence="1">
    <location>
        <begin position="1"/>
        <end position="152"/>
    </location>
</feature>
<keyword evidence="3" id="KW-1185">Reference proteome</keyword>
<evidence type="ECO:0000313" key="2">
    <source>
        <dbReference type="EMBL" id="KAK6115211.1"/>
    </source>
</evidence>
<evidence type="ECO:0000313" key="3">
    <source>
        <dbReference type="Proteomes" id="UP001318860"/>
    </source>
</evidence>